<gene>
    <name evidence="1" type="ORF">FHR75_004124</name>
</gene>
<reference evidence="1 2" key="2">
    <citation type="submission" date="2020-08" db="EMBL/GenBank/DDBJ databases">
        <authorList>
            <person name="Partida-Martinez L."/>
            <person name="Huntemann M."/>
            <person name="Clum A."/>
            <person name="Wang J."/>
            <person name="Palaniappan K."/>
            <person name="Ritter S."/>
            <person name="Chen I.-M."/>
            <person name="Stamatis D."/>
            <person name="Reddy T."/>
            <person name="O'Malley R."/>
            <person name="Daum C."/>
            <person name="Shapiro N."/>
            <person name="Ivanova N."/>
            <person name="Kyrpides N."/>
            <person name="Woyke T."/>
        </authorList>
    </citation>
    <scope>NUCLEOTIDE SEQUENCE [LARGE SCALE GENOMIC DNA]</scope>
    <source>
        <strain evidence="1 2">AS2.23</strain>
    </source>
</reference>
<dbReference type="AlphaFoldDB" id="A0A7W4TRC5"/>
<dbReference type="RefSeq" id="WP_183392898.1">
    <property type="nucleotide sequence ID" value="NZ_JACHVY010000006.1"/>
</dbReference>
<dbReference type="Proteomes" id="UP000533269">
    <property type="component" value="Unassembled WGS sequence"/>
</dbReference>
<comment type="caution">
    <text evidence="1">The sequence shown here is derived from an EMBL/GenBank/DDBJ whole genome shotgun (WGS) entry which is preliminary data.</text>
</comment>
<dbReference type="Pfam" id="PF20218">
    <property type="entry name" value="DUF6578"/>
    <property type="match status" value="1"/>
</dbReference>
<accession>A0A7W4TRC5</accession>
<sequence>MTVIVEVGGWEHECCGPAIERGDSVTFTCIRHLQPDGRVRLIESHHDLGPSERIQGRVLDIHIVEQAGATRPVLRVLSGAALCGSDPEDAGHLQAPGTGEVAPSDSTDFLITVSTDR</sequence>
<proteinExistence type="predicted"/>
<evidence type="ECO:0000313" key="1">
    <source>
        <dbReference type="EMBL" id="MBB2903282.1"/>
    </source>
</evidence>
<reference evidence="1 2" key="1">
    <citation type="submission" date="2020-08" db="EMBL/GenBank/DDBJ databases">
        <title>The Agave Microbiome: Exploring the role of microbial communities in plant adaptations to desert environments.</title>
        <authorList>
            <person name="Partida-Martinez L.P."/>
        </authorList>
    </citation>
    <scope>NUCLEOTIDE SEQUENCE [LARGE SCALE GENOMIC DNA]</scope>
    <source>
        <strain evidence="1 2">AS2.23</strain>
    </source>
</reference>
<dbReference type="InterPro" id="IPR046485">
    <property type="entry name" value="DUF6578"/>
</dbReference>
<name>A0A7W4TRC5_KINRA</name>
<dbReference type="EMBL" id="JACHVY010000006">
    <property type="protein sequence ID" value="MBB2903282.1"/>
    <property type="molecule type" value="Genomic_DNA"/>
</dbReference>
<evidence type="ECO:0000313" key="2">
    <source>
        <dbReference type="Proteomes" id="UP000533269"/>
    </source>
</evidence>
<organism evidence="1 2">
    <name type="scientific">Kineococcus radiotolerans</name>
    <dbReference type="NCBI Taxonomy" id="131568"/>
    <lineage>
        <taxon>Bacteria</taxon>
        <taxon>Bacillati</taxon>
        <taxon>Actinomycetota</taxon>
        <taxon>Actinomycetes</taxon>
        <taxon>Kineosporiales</taxon>
        <taxon>Kineosporiaceae</taxon>
        <taxon>Kineococcus</taxon>
    </lineage>
</organism>
<protein>
    <submittedName>
        <fullName evidence="1">Uncharacterized protein</fullName>
    </submittedName>
</protein>